<dbReference type="InterPro" id="IPR036511">
    <property type="entry name" value="TGT-like_sf"/>
</dbReference>
<dbReference type="VEuPathDB" id="MicrosporidiaDB:AEWQ_111630"/>
<dbReference type="Gene3D" id="3.20.20.105">
    <property type="entry name" value="Queuine tRNA-ribosyltransferase-like"/>
    <property type="match status" value="1"/>
</dbReference>
<dbReference type="VEuPathDB" id="MicrosporidiaDB:AEWD_111630"/>
<organism evidence="1">
    <name type="scientific">Encephalitozoon cuniculi</name>
    <name type="common">Microsporidian parasite</name>
    <dbReference type="NCBI Taxonomy" id="6035"/>
    <lineage>
        <taxon>Eukaryota</taxon>
        <taxon>Fungi</taxon>
        <taxon>Fungi incertae sedis</taxon>
        <taxon>Microsporidia</taxon>
        <taxon>Unikaryonidae</taxon>
        <taxon>Encephalitozoon</taxon>
    </lineage>
</organism>
<dbReference type="SUPFAM" id="SSF51713">
    <property type="entry name" value="tRNA-guanine transglycosylase"/>
    <property type="match status" value="1"/>
</dbReference>
<dbReference type="VEuPathDB" id="MicrosporidiaDB:ECU11_1630"/>
<evidence type="ECO:0000313" key="1">
    <source>
        <dbReference type="EMBL" id="AGE94958.1"/>
    </source>
</evidence>
<dbReference type="VEuPathDB" id="MicrosporidiaDB:AEWR_111630"/>
<dbReference type="EMBL" id="KC513604">
    <property type="protein sequence ID" value="AGE94958.1"/>
    <property type="molecule type" value="Genomic_DNA"/>
</dbReference>
<dbReference type="AlphaFoldDB" id="M1K2H6"/>
<dbReference type="VEuPathDB" id="MicrosporidiaDB:M970_111630"/>
<reference evidence="1" key="1">
    <citation type="journal article" date="2013" name="Eukaryot. Cell">
        <title>Extremely Reduced Levels of Heterozygosity in the Vertebrate Pathogen Encephalitozoon cuniculi.</title>
        <authorList>
            <person name="Selman M."/>
            <person name="Sak B."/>
            <person name="Kvac M."/>
            <person name="Farinelli L."/>
            <person name="Weiss L.M."/>
            <person name="Corradi N."/>
        </authorList>
    </citation>
    <scope>NUCLEOTIDE SEQUENCE</scope>
</reference>
<gene>
    <name evidence="1" type="ORF">ECU11_1630</name>
</gene>
<protein>
    <submittedName>
        <fullName evidence="1">Uncharacterized protein</fullName>
    </submittedName>
</protein>
<proteinExistence type="predicted"/>
<sequence>MVPSYFISTRSCVVPHVVDAQSVPSTNKNIKIYADDILYKDSPYDEGFDLSLKDFCAISGIKTCLGFRNKPSILVSKKGHYKLKAQRYKELLEVLRPDYYADFKTGKITVERDELIEPKDVRDLVEWLSKGHLLFGTEFINDLVSQGTMLKFSGCRLEVCGIFDCKCCGSLSPGYLEYLWSIKEMSAFTYLAIHNYNTLDRMFEALGRGELCPGEIEIGS</sequence>
<dbReference type="GO" id="GO:0006400">
    <property type="term" value="P:tRNA modification"/>
    <property type="evidence" value="ECO:0007669"/>
    <property type="project" value="InterPro"/>
</dbReference>
<accession>M1K2H6</accession>
<name>M1K2H6_ENCCN</name>